<evidence type="ECO:0000313" key="4">
    <source>
        <dbReference type="RefSeq" id="XP_014482321.1"/>
    </source>
</evidence>
<protein>
    <submittedName>
        <fullName evidence="2 3">Uncharacterized protein LOC106748368</fullName>
    </submittedName>
</protein>
<gene>
    <name evidence="2 3 4" type="primary">LOC106748368</name>
</gene>
<keyword evidence="1" id="KW-1185">Reference proteome</keyword>
<organism evidence="1 3">
    <name type="scientific">Dinoponera quadriceps</name>
    <name type="common">South American ant</name>
    <dbReference type="NCBI Taxonomy" id="609295"/>
    <lineage>
        <taxon>Eukaryota</taxon>
        <taxon>Metazoa</taxon>
        <taxon>Ecdysozoa</taxon>
        <taxon>Arthropoda</taxon>
        <taxon>Hexapoda</taxon>
        <taxon>Insecta</taxon>
        <taxon>Pterygota</taxon>
        <taxon>Neoptera</taxon>
        <taxon>Endopterygota</taxon>
        <taxon>Hymenoptera</taxon>
        <taxon>Apocrita</taxon>
        <taxon>Aculeata</taxon>
        <taxon>Formicoidea</taxon>
        <taxon>Formicidae</taxon>
        <taxon>Ponerinae</taxon>
        <taxon>Ponerini</taxon>
        <taxon>Dinoponera</taxon>
    </lineage>
</organism>
<dbReference type="AlphaFoldDB" id="A0A6P3XWF6"/>
<dbReference type="KEGG" id="dqu:106748368"/>
<sequence>MLRRADARSSDRDRRIPATYRTFRFIDSARRDQLREALVTSTHDSPKSSEIAMRDRGINISSLTGLIMLGEVFRGLKAGLQAHVASICSQAVYKFSSGYDYSINIVTGNVSSD</sequence>
<evidence type="ECO:0000313" key="2">
    <source>
        <dbReference type="RefSeq" id="XP_014482305.1"/>
    </source>
</evidence>
<accession>A0A6P3XWF6</accession>
<dbReference type="RefSeq" id="XP_014482321.1">
    <property type="nucleotide sequence ID" value="XM_014626835.1"/>
</dbReference>
<dbReference type="RefSeq" id="XP_014482305.1">
    <property type="nucleotide sequence ID" value="XM_014626819.1"/>
</dbReference>
<reference evidence="2 3" key="1">
    <citation type="submission" date="2025-04" db="UniProtKB">
        <authorList>
            <consortium name="RefSeq"/>
        </authorList>
    </citation>
    <scope>IDENTIFICATION</scope>
</reference>
<evidence type="ECO:0000313" key="1">
    <source>
        <dbReference type="Proteomes" id="UP000515204"/>
    </source>
</evidence>
<proteinExistence type="predicted"/>
<dbReference type="RefSeq" id="XP_014482314.1">
    <property type="nucleotide sequence ID" value="XM_014626828.1"/>
</dbReference>
<name>A0A6P3XWF6_DINQU</name>
<dbReference type="GeneID" id="106748368"/>
<evidence type="ECO:0000313" key="3">
    <source>
        <dbReference type="RefSeq" id="XP_014482314.1"/>
    </source>
</evidence>
<dbReference type="Proteomes" id="UP000515204">
    <property type="component" value="Unplaced"/>
</dbReference>